<dbReference type="KEGG" id="gem:GM21_3960"/>
<name>C6E8I5_GEOSM</name>
<sequence>MTKLACNVVAYRPDPAMLAANFSPWQAEALLCEAATLLDRCLADLKEYASLDRAWQGYSNDLDILEKEIELDRKRERVEEPEQEAAQEPESAEATGEPPSEEGSHGEEHREAQQEAKQQPEEGEAEALLEPPAAEITTFLELRAESVRRKRDLAGPGGPFALDEQRDLVLKRVCRDYEEAVNRISVAEDGIRLIYGYDGDSSPLTAWADTLSASITSFSIWTRNTLEWLGKYQRREQAFTRAFSVRALMNRNAWGQLRHARDSFSSKLQLPPELFQGLDNCRLRGVSASLIGEAGTVPWSLILRLPEAALFVRGGRKVEVDQSQLPPFLLGRVENRRSVRRSEFCGMVSHANASPVGRNTAEGQWSLELLRPTGSATELFAQVDDLIVEIKIAAVPQHQRGDR</sequence>
<dbReference type="AlphaFoldDB" id="C6E8I5"/>
<feature type="compositionally biased region" description="Acidic residues" evidence="1">
    <location>
        <begin position="81"/>
        <end position="91"/>
    </location>
</feature>
<feature type="region of interest" description="Disordered" evidence="1">
    <location>
        <begin position="74"/>
        <end position="131"/>
    </location>
</feature>
<organism evidence="2">
    <name type="scientific">Geobacter sp. (strain M21)</name>
    <dbReference type="NCBI Taxonomy" id="443144"/>
    <lineage>
        <taxon>Bacteria</taxon>
        <taxon>Pseudomonadati</taxon>
        <taxon>Thermodesulfobacteriota</taxon>
        <taxon>Desulfuromonadia</taxon>
        <taxon>Geobacterales</taxon>
        <taxon>Geobacteraceae</taxon>
        <taxon>Geobacter</taxon>
    </lineage>
</organism>
<dbReference type="EMBL" id="CP001661">
    <property type="protein sequence ID" value="ACT19976.1"/>
    <property type="molecule type" value="Genomic_DNA"/>
</dbReference>
<protein>
    <submittedName>
        <fullName evidence="2">Uncharacterized protein</fullName>
    </submittedName>
</protein>
<evidence type="ECO:0000256" key="1">
    <source>
        <dbReference type="SAM" id="MobiDB-lite"/>
    </source>
</evidence>
<accession>C6E8I5</accession>
<evidence type="ECO:0000313" key="2">
    <source>
        <dbReference type="EMBL" id="ACT19976.1"/>
    </source>
</evidence>
<dbReference type="HOGENOM" id="CLU_682886_0_0_7"/>
<dbReference type="OrthoDB" id="5392229at2"/>
<reference evidence="2" key="1">
    <citation type="submission" date="2009-07" db="EMBL/GenBank/DDBJ databases">
        <title>Complete sequence of Geobacter sp. M21.</title>
        <authorList>
            <consortium name="US DOE Joint Genome Institute"/>
            <person name="Lucas S."/>
            <person name="Copeland A."/>
            <person name="Lapidus A."/>
            <person name="Glavina del Rio T."/>
            <person name="Dalin E."/>
            <person name="Tice H."/>
            <person name="Bruce D."/>
            <person name="Goodwin L."/>
            <person name="Pitluck S."/>
            <person name="Saunders E."/>
            <person name="Brettin T."/>
            <person name="Detter J.C."/>
            <person name="Han C."/>
            <person name="Larimer F."/>
            <person name="Land M."/>
            <person name="Hauser L."/>
            <person name="Kyrpides N."/>
            <person name="Ovchinnikova G."/>
            <person name="Lovley D."/>
        </authorList>
    </citation>
    <scope>NUCLEOTIDE SEQUENCE [LARGE SCALE GENOMIC DNA]</scope>
    <source>
        <strain evidence="2">M21</strain>
    </source>
</reference>
<feature type="compositionally biased region" description="Basic and acidic residues" evidence="1">
    <location>
        <begin position="102"/>
        <end position="120"/>
    </location>
</feature>
<gene>
    <name evidence="2" type="ordered locus">GM21_3960</name>
</gene>
<proteinExistence type="predicted"/>
<dbReference type="STRING" id="443144.GM21_3960"/>